<protein>
    <submittedName>
        <fullName evidence="2">Transcriptional regulator</fullName>
    </submittedName>
</protein>
<sequence length="162" mass="17956">MPAAGITRDRDQFLRELVRELAIVLEDTVGLEEAEGFISTVGNRIGRMMDADYRRAMQEDELAIEQVARVLVDLKARIEGGFEIERITPMAIFLHNTRCPFGAYVEGRHSLCMMTSSVFGRIAAANLGYARVVLEETIAAGDGGCRVVVHLKEGEGGREYYS</sequence>
<dbReference type="Proteomes" id="UP000326554">
    <property type="component" value="Unassembled WGS sequence"/>
</dbReference>
<gene>
    <name evidence="2" type="ORF">F3S47_14325</name>
</gene>
<reference evidence="2 3" key="1">
    <citation type="submission" date="2019-09" db="EMBL/GenBank/DDBJ databases">
        <authorList>
            <person name="Park J.-S."/>
            <person name="Choi H.-J."/>
        </authorList>
    </citation>
    <scope>NUCLEOTIDE SEQUENCE [LARGE SCALE GENOMIC DNA]</scope>
    <source>
        <strain evidence="2 3">176SS1-4</strain>
    </source>
</reference>
<feature type="domain" description="Metanogen output" evidence="1">
    <location>
        <begin position="19"/>
        <end position="149"/>
    </location>
</feature>
<proteinExistence type="predicted"/>
<dbReference type="AlphaFoldDB" id="A0A5J5GGC9"/>
<dbReference type="Pfam" id="PF18546">
    <property type="entry name" value="MetOD1"/>
    <property type="match status" value="1"/>
</dbReference>
<evidence type="ECO:0000313" key="3">
    <source>
        <dbReference type="Proteomes" id="UP000326554"/>
    </source>
</evidence>
<evidence type="ECO:0000313" key="2">
    <source>
        <dbReference type="EMBL" id="KAA9007157.1"/>
    </source>
</evidence>
<dbReference type="EMBL" id="VYQE01000004">
    <property type="protein sequence ID" value="KAA9007157.1"/>
    <property type="molecule type" value="Genomic_DNA"/>
</dbReference>
<dbReference type="InterPro" id="IPR041359">
    <property type="entry name" value="MetOD1"/>
</dbReference>
<keyword evidence="3" id="KW-1185">Reference proteome</keyword>
<evidence type="ECO:0000259" key="1">
    <source>
        <dbReference type="Pfam" id="PF18546"/>
    </source>
</evidence>
<accession>A0A5J5GGC9</accession>
<name>A0A5J5GGC9_9RHOB</name>
<comment type="caution">
    <text evidence="2">The sequence shown here is derived from an EMBL/GenBank/DDBJ whole genome shotgun (WGS) entry which is preliminary data.</text>
</comment>
<organism evidence="2 3">
    <name type="scientific">Histidinibacterium aquaticum</name>
    <dbReference type="NCBI Taxonomy" id="2613962"/>
    <lineage>
        <taxon>Bacteria</taxon>
        <taxon>Pseudomonadati</taxon>
        <taxon>Pseudomonadota</taxon>
        <taxon>Alphaproteobacteria</taxon>
        <taxon>Rhodobacterales</taxon>
        <taxon>Paracoccaceae</taxon>
        <taxon>Histidinibacterium</taxon>
    </lineage>
</organism>